<organism evidence="2 3">
    <name type="scientific">Rivibacter subsaxonicus</name>
    <dbReference type="NCBI Taxonomy" id="457575"/>
    <lineage>
        <taxon>Bacteria</taxon>
        <taxon>Pseudomonadati</taxon>
        <taxon>Pseudomonadota</taxon>
        <taxon>Betaproteobacteria</taxon>
        <taxon>Burkholderiales</taxon>
        <taxon>Rivibacter</taxon>
    </lineage>
</organism>
<keyword evidence="3" id="KW-1185">Reference proteome</keyword>
<evidence type="ECO:0000313" key="2">
    <source>
        <dbReference type="EMBL" id="RZU02957.1"/>
    </source>
</evidence>
<feature type="domain" description="DUF5655" evidence="1">
    <location>
        <begin position="80"/>
        <end position="183"/>
    </location>
</feature>
<comment type="caution">
    <text evidence="2">The sequence shown here is derived from an EMBL/GenBank/DDBJ whole genome shotgun (WGS) entry which is preliminary data.</text>
</comment>
<sequence>MADPQAATATQLRNIEARTGQSFEALCRLIQASGLAKIGEQRSMLMQRLGLGYGDANTVALLAKAQAEAPATAGADPLAAIYAGPKAHLRALHEQLSAEIDKLGPHEKAPKKSYISLRRKKQFAMLGPATKEQLELGLNAKELPAAARLKSLPAGGMCQYSVRLSSAAEIDAELLGWVRTAFDAAG</sequence>
<dbReference type="Pfam" id="PF18899">
    <property type="entry name" value="DUF5655"/>
    <property type="match status" value="1"/>
</dbReference>
<gene>
    <name evidence="2" type="ORF">EV670_0988</name>
</gene>
<protein>
    <submittedName>
        <fullName evidence="2">Uncharacterized protein DUF4287</fullName>
    </submittedName>
</protein>
<dbReference type="AlphaFoldDB" id="A0A4Q7W171"/>
<proteinExistence type="predicted"/>
<dbReference type="InterPro" id="IPR025629">
    <property type="entry name" value="DUF4287"/>
</dbReference>
<accession>A0A4Q7W171</accession>
<dbReference type="Pfam" id="PF14117">
    <property type="entry name" value="DUF4287"/>
    <property type="match status" value="1"/>
</dbReference>
<evidence type="ECO:0000259" key="1">
    <source>
        <dbReference type="Pfam" id="PF18899"/>
    </source>
</evidence>
<reference evidence="2 3" key="1">
    <citation type="submission" date="2019-02" db="EMBL/GenBank/DDBJ databases">
        <title>Genomic Encyclopedia of Type Strains, Phase IV (KMG-IV): sequencing the most valuable type-strain genomes for metagenomic binning, comparative biology and taxonomic classification.</title>
        <authorList>
            <person name="Goeker M."/>
        </authorList>
    </citation>
    <scope>NUCLEOTIDE SEQUENCE [LARGE SCALE GENOMIC DNA]</scope>
    <source>
        <strain evidence="2 3">DSM 19570</strain>
    </source>
</reference>
<dbReference type="OrthoDB" id="9809825at2"/>
<dbReference type="RefSeq" id="WP_130430670.1">
    <property type="nucleotide sequence ID" value="NZ_SHKP01000004.1"/>
</dbReference>
<evidence type="ECO:0000313" key="3">
    <source>
        <dbReference type="Proteomes" id="UP000293671"/>
    </source>
</evidence>
<dbReference type="InterPro" id="IPR043714">
    <property type="entry name" value="DUF5655"/>
</dbReference>
<name>A0A4Q7W171_9BURK</name>
<dbReference type="Proteomes" id="UP000293671">
    <property type="component" value="Unassembled WGS sequence"/>
</dbReference>
<dbReference type="EMBL" id="SHKP01000004">
    <property type="protein sequence ID" value="RZU02957.1"/>
    <property type="molecule type" value="Genomic_DNA"/>
</dbReference>